<evidence type="ECO:0008006" key="4">
    <source>
        <dbReference type="Google" id="ProtNLM"/>
    </source>
</evidence>
<dbReference type="PANTHER" id="PTHR35757">
    <property type="entry name" value="THERMOSOME SUBUNIT GAMMA"/>
    <property type="match status" value="1"/>
</dbReference>
<dbReference type="EMBL" id="SJPH01000004">
    <property type="protein sequence ID" value="TWT43292.1"/>
    <property type="molecule type" value="Genomic_DNA"/>
</dbReference>
<name>A0A5C5W0J3_9BACT</name>
<evidence type="ECO:0000313" key="2">
    <source>
        <dbReference type="EMBL" id="TWT43292.1"/>
    </source>
</evidence>
<dbReference type="Proteomes" id="UP000318995">
    <property type="component" value="Unassembled WGS sequence"/>
</dbReference>
<comment type="caution">
    <text evidence="2">The sequence shown here is derived from an EMBL/GenBank/DDBJ whole genome shotgun (WGS) entry which is preliminary data.</text>
</comment>
<gene>
    <name evidence="2" type="ORF">Pla111_22430</name>
</gene>
<dbReference type="AlphaFoldDB" id="A0A5C5W0J3"/>
<evidence type="ECO:0000256" key="1">
    <source>
        <dbReference type="SAM" id="SignalP"/>
    </source>
</evidence>
<keyword evidence="3" id="KW-1185">Reference proteome</keyword>
<accession>A0A5C5W0J3</accession>
<feature type="chain" id="PRO_5022746645" description="TraB family protein" evidence="1">
    <location>
        <begin position="40"/>
        <end position="309"/>
    </location>
</feature>
<keyword evidence="1" id="KW-0732">Signal</keyword>
<dbReference type="PANTHER" id="PTHR35757:SF1">
    <property type="entry name" value="THERMOSOME SUBUNIT GAMMA"/>
    <property type="match status" value="1"/>
</dbReference>
<organism evidence="2 3">
    <name type="scientific">Botrimarina hoheduenensis</name>
    <dbReference type="NCBI Taxonomy" id="2528000"/>
    <lineage>
        <taxon>Bacteria</taxon>
        <taxon>Pseudomonadati</taxon>
        <taxon>Planctomycetota</taxon>
        <taxon>Planctomycetia</taxon>
        <taxon>Pirellulales</taxon>
        <taxon>Lacipirellulaceae</taxon>
        <taxon>Botrimarina</taxon>
    </lineage>
</organism>
<evidence type="ECO:0000313" key="3">
    <source>
        <dbReference type="Proteomes" id="UP000318995"/>
    </source>
</evidence>
<feature type="signal peptide" evidence="1">
    <location>
        <begin position="1"/>
        <end position="39"/>
    </location>
</feature>
<proteinExistence type="predicted"/>
<reference evidence="2 3" key="1">
    <citation type="submission" date="2019-02" db="EMBL/GenBank/DDBJ databases">
        <title>Deep-cultivation of Planctomycetes and their phenomic and genomic characterization uncovers novel biology.</title>
        <authorList>
            <person name="Wiegand S."/>
            <person name="Jogler M."/>
            <person name="Boedeker C."/>
            <person name="Pinto D."/>
            <person name="Vollmers J."/>
            <person name="Rivas-Marin E."/>
            <person name="Kohn T."/>
            <person name="Peeters S.H."/>
            <person name="Heuer A."/>
            <person name="Rast P."/>
            <person name="Oberbeckmann S."/>
            <person name="Bunk B."/>
            <person name="Jeske O."/>
            <person name="Meyerdierks A."/>
            <person name="Storesund J.E."/>
            <person name="Kallscheuer N."/>
            <person name="Luecker S."/>
            <person name="Lage O.M."/>
            <person name="Pohl T."/>
            <person name="Merkel B.J."/>
            <person name="Hornburger P."/>
            <person name="Mueller R.-W."/>
            <person name="Bruemmer F."/>
            <person name="Labrenz M."/>
            <person name="Spormann A.M."/>
            <person name="Op Den Camp H."/>
            <person name="Overmann J."/>
            <person name="Amann R."/>
            <person name="Jetten M.S.M."/>
            <person name="Mascher T."/>
            <person name="Medema M.H."/>
            <person name="Devos D.P."/>
            <person name="Kaster A.-K."/>
            <person name="Ovreas L."/>
            <person name="Rohde M."/>
            <person name="Galperin M.Y."/>
            <person name="Jogler C."/>
        </authorList>
    </citation>
    <scope>NUCLEOTIDE SEQUENCE [LARGE SCALE GENOMIC DNA]</scope>
    <source>
        <strain evidence="2 3">Pla111</strain>
    </source>
</reference>
<sequence precursor="true">MLAMRAPCRFPAAAMRNPLGPCWLLAAALALTASGPIAAAAESPPDEDWIRLTEGPDGKPQALQTGVGRYQRTEAGGQTITVDLVGAVHVGDRAYYRNLNERFEGYEVVLYELVAPPGTRVRPGQQVGSDNALGAMQNGMKSLLGLEHQLEWVDYSPANFVHADMSPDQLFASMGERGEGFLEMYFRLLGQSIAEQTKQSAAGESTEFDLLRAFFAADRSQQMRIAMAKQMASMEGVLSGFGGEKGSTIIHERNAIALRVLEQQLEQGRRSIAVFYGAGHLADMDARLRRDFGLEQTDKQWLDAWRLGD</sequence>
<protein>
    <recommendedName>
        <fullName evidence="4">TraB family protein</fullName>
    </recommendedName>
</protein>